<feature type="domain" description="SCP" evidence="2">
    <location>
        <begin position="6"/>
        <end position="152"/>
    </location>
</feature>
<dbReference type="Gene3D" id="3.40.33.10">
    <property type="entry name" value="CAP"/>
    <property type="match status" value="2"/>
</dbReference>
<reference evidence="4" key="2">
    <citation type="submission" date="2017-02" db="UniProtKB">
        <authorList>
            <consortium name="WormBaseParasite"/>
        </authorList>
    </citation>
    <scope>IDENTIFICATION</scope>
</reference>
<dbReference type="AlphaFoldDB" id="A0A0K0DN40"/>
<organism evidence="3 4">
    <name type="scientific">Angiostrongylus cantonensis</name>
    <name type="common">Rat lungworm</name>
    <dbReference type="NCBI Taxonomy" id="6313"/>
    <lineage>
        <taxon>Eukaryota</taxon>
        <taxon>Metazoa</taxon>
        <taxon>Ecdysozoa</taxon>
        <taxon>Nematoda</taxon>
        <taxon>Chromadorea</taxon>
        <taxon>Rhabditida</taxon>
        <taxon>Rhabditina</taxon>
        <taxon>Rhabditomorpha</taxon>
        <taxon>Strongyloidea</taxon>
        <taxon>Metastrongylidae</taxon>
        <taxon>Angiostrongylus</taxon>
    </lineage>
</organism>
<keyword evidence="3" id="KW-1185">Reference proteome</keyword>
<dbReference type="STRING" id="6313.A0A0K0DN40"/>
<reference evidence="3" key="1">
    <citation type="submission" date="2012-09" db="EMBL/GenBank/DDBJ databases">
        <authorList>
            <person name="Martin A.A."/>
        </authorList>
    </citation>
    <scope>NUCLEOTIDE SEQUENCE</scope>
</reference>
<dbReference type="InterPro" id="IPR014044">
    <property type="entry name" value="CAP_dom"/>
</dbReference>
<dbReference type="Proteomes" id="UP000035642">
    <property type="component" value="Unassembled WGS sequence"/>
</dbReference>
<name>A0A0K0DN40_ANGCA</name>
<dbReference type="WBParaSite" id="ACAC_0001316001-mRNA-1">
    <property type="protein sequence ID" value="ACAC_0001316001-mRNA-1"/>
    <property type="gene ID" value="ACAC_0001316001"/>
</dbReference>
<dbReference type="CDD" id="cd05380">
    <property type="entry name" value="CAP_euk"/>
    <property type="match status" value="2"/>
</dbReference>
<dbReference type="InterPro" id="IPR001283">
    <property type="entry name" value="CRISP-related"/>
</dbReference>
<evidence type="ECO:0000313" key="3">
    <source>
        <dbReference type="Proteomes" id="UP000035642"/>
    </source>
</evidence>
<dbReference type="SUPFAM" id="SSF55797">
    <property type="entry name" value="PR-1-like"/>
    <property type="match status" value="2"/>
</dbReference>
<evidence type="ECO:0000256" key="1">
    <source>
        <dbReference type="SAM" id="MobiDB-lite"/>
    </source>
</evidence>
<dbReference type="Pfam" id="PF00188">
    <property type="entry name" value="CAP"/>
    <property type="match status" value="1"/>
</dbReference>
<evidence type="ECO:0000259" key="2">
    <source>
        <dbReference type="SMART" id="SM00198"/>
    </source>
</evidence>
<accession>A0A0K0DN40</accession>
<sequence>MFMTDQTRQGALNLINRIRSQVALGQFQAEAFLPSANDMEKLRWDCNLEKMAQTAVINCPRNPPPASVTNGMNYFAFGPGAMMDNAIEFAILDWTDITSMMWPADNIYNGNPALLYFANLIRATTTAVGCASTACGNRAAAACVFSQPNVQPGTLVYTAGNPCQNDDECIAFAPAFCDFGLCVSATRPTTTMMTTTVPLATTTLLPTTTTSSPTTTTTTSPTTTTRKKSTECSSTAFSSAFRETVLGMHNNFRSLVARGRAVNAEHPGEFAPPSSRMDLLEYDCTAEAFAHNHVRSCDRMESSPAARPGYQENIHILGTTATDDLGAIQNVGH</sequence>
<dbReference type="PANTHER" id="PTHR10334">
    <property type="entry name" value="CYSTEINE-RICH SECRETORY PROTEIN-RELATED"/>
    <property type="match status" value="1"/>
</dbReference>
<proteinExistence type="predicted"/>
<dbReference type="SMART" id="SM00198">
    <property type="entry name" value="SCP"/>
    <property type="match status" value="1"/>
</dbReference>
<dbReference type="InterPro" id="IPR035940">
    <property type="entry name" value="CAP_sf"/>
</dbReference>
<protein>
    <submittedName>
        <fullName evidence="4">SCP domain-containing protein</fullName>
    </submittedName>
</protein>
<feature type="region of interest" description="Disordered" evidence="1">
    <location>
        <begin position="205"/>
        <end position="229"/>
    </location>
</feature>
<evidence type="ECO:0000313" key="4">
    <source>
        <dbReference type="WBParaSite" id="ACAC_0001316001-mRNA-1"/>
    </source>
</evidence>
<feature type="compositionally biased region" description="Low complexity" evidence="1">
    <location>
        <begin position="205"/>
        <end position="224"/>
    </location>
</feature>